<keyword evidence="6" id="KW-1185">Reference proteome</keyword>
<organism evidence="5 6">
    <name type="scientific">Tigheibacillus jepli</name>
    <dbReference type="NCBI Taxonomy" id="3035914"/>
    <lineage>
        <taxon>Bacteria</taxon>
        <taxon>Bacillati</taxon>
        <taxon>Bacillota</taxon>
        <taxon>Bacilli</taxon>
        <taxon>Bacillales</taxon>
        <taxon>Bacillaceae</taxon>
        <taxon>Tigheibacillus</taxon>
    </lineage>
</organism>
<evidence type="ECO:0000256" key="3">
    <source>
        <dbReference type="ARBA" id="ARBA00022840"/>
    </source>
</evidence>
<evidence type="ECO:0000256" key="2">
    <source>
        <dbReference type="ARBA" id="ARBA00022801"/>
    </source>
</evidence>
<evidence type="ECO:0000256" key="1">
    <source>
        <dbReference type="ARBA" id="ARBA00022741"/>
    </source>
</evidence>
<gene>
    <name evidence="5" type="ORF">P5G51_010245</name>
</gene>
<evidence type="ECO:0000313" key="6">
    <source>
        <dbReference type="Proteomes" id="UP001228376"/>
    </source>
</evidence>
<dbReference type="SUPFAM" id="SSF52540">
    <property type="entry name" value="P-loop containing nucleoside triphosphate hydrolases"/>
    <property type="match status" value="1"/>
</dbReference>
<dbReference type="Proteomes" id="UP001228376">
    <property type="component" value="Unassembled WGS sequence"/>
</dbReference>
<feature type="domain" description="Helicase ATP-binding" evidence="4">
    <location>
        <begin position="1"/>
        <end position="179"/>
    </location>
</feature>
<name>A0ABU5CHE5_9BACI</name>
<evidence type="ECO:0000313" key="5">
    <source>
        <dbReference type="EMBL" id="MDY0405721.1"/>
    </source>
</evidence>
<sequence>MIEAGTGTGKSLAYILPAVYEAVSENKRIIISTYTTQLQSQLLEEEFPLVEKIVPFSFRVALLKGKQHYISLERLEAELETNEYNYDIALTKAMIVVWLTETLTGDIDELHLPASGKLFARKVAADTEGKLDPSSVWFKRSFYQRARKKRCRLILSLPTMHCYARICFINISICPAMIK</sequence>
<dbReference type="Gene3D" id="3.40.50.300">
    <property type="entry name" value="P-loop containing nucleotide triphosphate hydrolases"/>
    <property type="match status" value="1"/>
</dbReference>
<keyword evidence="1" id="KW-0547">Nucleotide-binding</keyword>
<keyword evidence="3" id="KW-0067">ATP-binding</keyword>
<reference evidence="5 6" key="1">
    <citation type="submission" date="2023-10" db="EMBL/GenBank/DDBJ databases">
        <title>179-bfca-hs.</title>
        <authorList>
            <person name="Miliotis G."/>
            <person name="Sengupta P."/>
            <person name="Hameed A."/>
            <person name="Chuvochina M."/>
            <person name="Mcdonagh F."/>
            <person name="Simpson A.C."/>
            <person name="Singh N.K."/>
            <person name="Rekha P.D."/>
            <person name="Raman K."/>
            <person name="Hugenholtz P."/>
            <person name="Venkateswaran K."/>
        </authorList>
    </citation>
    <scope>NUCLEOTIDE SEQUENCE [LARGE SCALE GENOMIC DNA]</scope>
    <source>
        <strain evidence="5 6">179-BFC-A-HS</strain>
    </source>
</reference>
<evidence type="ECO:0000259" key="4">
    <source>
        <dbReference type="PROSITE" id="PS51193"/>
    </source>
</evidence>
<dbReference type="EMBL" id="JAROCA020000001">
    <property type="protein sequence ID" value="MDY0405721.1"/>
    <property type="molecule type" value="Genomic_DNA"/>
</dbReference>
<proteinExistence type="predicted"/>
<keyword evidence="2" id="KW-0378">Hydrolase</keyword>
<dbReference type="InterPro" id="IPR027417">
    <property type="entry name" value="P-loop_NTPase"/>
</dbReference>
<dbReference type="InterPro" id="IPR014013">
    <property type="entry name" value="Helic_SF1/SF2_ATP-bd_DinG/Rad3"/>
</dbReference>
<comment type="caution">
    <text evidence="5">The sequence shown here is derived from an EMBL/GenBank/DDBJ whole genome shotgun (WGS) entry which is preliminary data.</text>
</comment>
<accession>A0ABU5CHE5</accession>
<protein>
    <recommendedName>
        <fullName evidence="4">Helicase ATP-binding domain-containing protein</fullName>
    </recommendedName>
</protein>
<dbReference type="PROSITE" id="PS51193">
    <property type="entry name" value="HELICASE_ATP_BIND_2"/>
    <property type="match status" value="1"/>
</dbReference>